<dbReference type="SUPFAM" id="SSF56112">
    <property type="entry name" value="Protein kinase-like (PK-like)"/>
    <property type="match status" value="1"/>
</dbReference>
<keyword evidence="10" id="KW-1185">Reference proteome</keyword>
<feature type="binding site" evidence="6">
    <location>
        <position position="297"/>
    </location>
    <ligand>
        <name>ATP</name>
        <dbReference type="ChEBI" id="CHEBI:30616"/>
    </ligand>
</feature>
<name>A0AAW1QYG6_9CHLO</name>
<evidence type="ECO:0000313" key="10">
    <source>
        <dbReference type="Proteomes" id="UP001445335"/>
    </source>
</evidence>
<dbReference type="PROSITE" id="PS50011">
    <property type="entry name" value="PROTEIN_KINASE_DOM"/>
    <property type="match status" value="1"/>
</dbReference>
<sequence length="595" mass="63499">MARPTTGSERPEQQIYFPARQQGMSPDTIVLQAADWAGTVALKSGRSVTVRGPNSQQPGTVNFNHLIAVISVASNASLSFENMMLLGFASKHSVASASAPPYCVTWQGPWPSILFAPDAHYSVTNVTGQPLSDNCTAVVQHASQSSSGVEVVNNVTVLLRGGPATTPQAVYAYGTQDQVGTMLFSFRSSISICTPDALADAGAAPTPGPRVWPLIVGVTSASLELATANRMLASRGSAVSTPPGSGSQSSKLPPELWRLRWLGPLHDEQVEVGPLLGRGSFGRVYKGRWTSSLVAIKIVDHLAVNEGADKAAAEEQRVAREALLSASLSHPNVIATYKICSVRAGDSSSSSREGVEAGHRPTGPFPPPEDIERARMNALLETWLVQEFADRGSLADAIAAGRFRRRLDGSLDVVAMLKCLNDVAAGMAYLHSAHIVHGDLKIANVLLRSQTTDSRGYICKICDFGLSRILDPDKNSHVSATSHGTASWMPPEVLDKGILTRAADLYSFALIIWSLVAGEEPWKGMSLGVIYCAVCKEGARPPVPAEFPLVLLPLMQECWASDPAARPTFLHVQQRLQTALRAAIRASQMQKAVSS</sequence>
<dbReference type="EMBL" id="JALJOU010000066">
    <property type="protein sequence ID" value="KAK9826363.1"/>
    <property type="molecule type" value="Genomic_DNA"/>
</dbReference>
<dbReference type="PRINTS" id="PR00109">
    <property type="entry name" value="TYRKINASE"/>
</dbReference>
<keyword evidence="3 6" id="KW-0547">Nucleotide-binding</keyword>
<dbReference type="InterPro" id="IPR008271">
    <property type="entry name" value="Ser/Thr_kinase_AS"/>
</dbReference>
<dbReference type="GO" id="GO:0005524">
    <property type="term" value="F:ATP binding"/>
    <property type="evidence" value="ECO:0007669"/>
    <property type="project" value="UniProtKB-UniRule"/>
</dbReference>
<dbReference type="Proteomes" id="UP001445335">
    <property type="component" value="Unassembled WGS sequence"/>
</dbReference>
<dbReference type="InterPro" id="IPR000719">
    <property type="entry name" value="Prot_kinase_dom"/>
</dbReference>
<dbReference type="PROSITE" id="PS00107">
    <property type="entry name" value="PROTEIN_KINASE_ATP"/>
    <property type="match status" value="1"/>
</dbReference>
<evidence type="ECO:0000256" key="1">
    <source>
        <dbReference type="ARBA" id="ARBA00022527"/>
    </source>
</evidence>
<evidence type="ECO:0000256" key="7">
    <source>
        <dbReference type="SAM" id="MobiDB-lite"/>
    </source>
</evidence>
<evidence type="ECO:0000259" key="8">
    <source>
        <dbReference type="PROSITE" id="PS50011"/>
    </source>
</evidence>
<feature type="domain" description="Protein kinase" evidence="8">
    <location>
        <begin position="270"/>
        <end position="580"/>
    </location>
</feature>
<evidence type="ECO:0000256" key="2">
    <source>
        <dbReference type="ARBA" id="ARBA00022679"/>
    </source>
</evidence>
<evidence type="ECO:0000256" key="4">
    <source>
        <dbReference type="ARBA" id="ARBA00022777"/>
    </source>
</evidence>
<evidence type="ECO:0000256" key="3">
    <source>
        <dbReference type="ARBA" id="ARBA00022741"/>
    </source>
</evidence>
<evidence type="ECO:0000313" key="9">
    <source>
        <dbReference type="EMBL" id="KAK9826363.1"/>
    </source>
</evidence>
<dbReference type="SMART" id="SM00220">
    <property type="entry name" value="S_TKc"/>
    <property type="match status" value="1"/>
</dbReference>
<dbReference type="InterPro" id="IPR017441">
    <property type="entry name" value="Protein_kinase_ATP_BS"/>
</dbReference>
<keyword evidence="2" id="KW-0808">Transferase</keyword>
<dbReference type="PROSITE" id="PS00108">
    <property type="entry name" value="PROTEIN_KINASE_ST"/>
    <property type="match status" value="1"/>
</dbReference>
<accession>A0AAW1QYG6</accession>
<dbReference type="GO" id="GO:0004674">
    <property type="term" value="F:protein serine/threonine kinase activity"/>
    <property type="evidence" value="ECO:0007669"/>
    <property type="project" value="UniProtKB-KW"/>
</dbReference>
<reference evidence="9 10" key="1">
    <citation type="journal article" date="2024" name="Nat. Commun.">
        <title>Phylogenomics reveals the evolutionary origins of lichenization in chlorophyte algae.</title>
        <authorList>
            <person name="Puginier C."/>
            <person name="Libourel C."/>
            <person name="Otte J."/>
            <person name="Skaloud P."/>
            <person name="Haon M."/>
            <person name="Grisel S."/>
            <person name="Petersen M."/>
            <person name="Berrin J.G."/>
            <person name="Delaux P.M."/>
            <person name="Dal Grande F."/>
            <person name="Keller J."/>
        </authorList>
    </citation>
    <scope>NUCLEOTIDE SEQUENCE [LARGE SCALE GENOMIC DNA]</scope>
    <source>
        <strain evidence="9 10">SAG 245.80</strain>
    </source>
</reference>
<dbReference type="PANTHER" id="PTHR44329">
    <property type="entry name" value="SERINE/THREONINE-PROTEIN KINASE TNNI3K-RELATED"/>
    <property type="match status" value="1"/>
</dbReference>
<keyword evidence="1" id="KW-0723">Serine/threonine-protein kinase</keyword>
<evidence type="ECO:0000256" key="6">
    <source>
        <dbReference type="PROSITE-ProRule" id="PRU10141"/>
    </source>
</evidence>
<keyword evidence="5 6" id="KW-0067">ATP-binding</keyword>
<dbReference type="InterPro" id="IPR011009">
    <property type="entry name" value="Kinase-like_dom_sf"/>
</dbReference>
<dbReference type="Gene3D" id="1.10.510.10">
    <property type="entry name" value="Transferase(Phosphotransferase) domain 1"/>
    <property type="match status" value="1"/>
</dbReference>
<proteinExistence type="predicted"/>
<dbReference type="InterPro" id="IPR001245">
    <property type="entry name" value="Ser-Thr/Tyr_kinase_cat_dom"/>
</dbReference>
<dbReference type="Pfam" id="PF07714">
    <property type="entry name" value="PK_Tyr_Ser-Thr"/>
    <property type="match status" value="2"/>
</dbReference>
<dbReference type="AlphaFoldDB" id="A0AAW1QYG6"/>
<dbReference type="Gene3D" id="3.30.200.20">
    <property type="entry name" value="Phosphorylase Kinase, domain 1"/>
    <property type="match status" value="1"/>
</dbReference>
<keyword evidence="4" id="KW-0418">Kinase</keyword>
<protein>
    <recommendedName>
        <fullName evidence="8">Protein kinase domain-containing protein</fullName>
    </recommendedName>
</protein>
<dbReference type="InterPro" id="IPR051681">
    <property type="entry name" value="Ser/Thr_Kinases-Pseudokinases"/>
</dbReference>
<dbReference type="PANTHER" id="PTHR44329:SF214">
    <property type="entry name" value="PROTEIN KINASE DOMAIN-CONTAINING PROTEIN"/>
    <property type="match status" value="1"/>
</dbReference>
<feature type="region of interest" description="Disordered" evidence="7">
    <location>
        <begin position="345"/>
        <end position="369"/>
    </location>
</feature>
<organism evidence="9 10">
    <name type="scientific">Elliptochloris bilobata</name>
    <dbReference type="NCBI Taxonomy" id="381761"/>
    <lineage>
        <taxon>Eukaryota</taxon>
        <taxon>Viridiplantae</taxon>
        <taxon>Chlorophyta</taxon>
        <taxon>core chlorophytes</taxon>
        <taxon>Trebouxiophyceae</taxon>
        <taxon>Trebouxiophyceae incertae sedis</taxon>
        <taxon>Elliptochloris clade</taxon>
        <taxon>Elliptochloris</taxon>
    </lineage>
</organism>
<evidence type="ECO:0000256" key="5">
    <source>
        <dbReference type="ARBA" id="ARBA00022840"/>
    </source>
</evidence>
<comment type="caution">
    <text evidence="9">The sequence shown here is derived from an EMBL/GenBank/DDBJ whole genome shotgun (WGS) entry which is preliminary data.</text>
</comment>
<gene>
    <name evidence="9" type="ORF">WJX81_002338</name>
</gene>